<evidence type="ECO:0000256" key="1">
    <source>
        <dbReference type="SAM" id="MobiDB-lite"/>
    </source>
</evidence>
<dbReference type="EMBL" id="BMAT01001417">
    <property type="protein sequence ID" value="GFR85123.1"/>
    <property type="molecule type" value="Genomic_DNA"/>
</dbReference>
<organism evidence="2 3">
    <name type="scientific">Elysia marginata</name>
    <dbReference type="NCBI Taxonomy" id="1093978"/>
    <lineage>
        <taxon>Eukaryota</taxon>
        <taxon>Metazoa</taxon>
        <taxon>Spiralia</taxon>
        <taxon>Lophotrochozoa</taxon>
        <taxon>Mollusca</taxon>
        <taxon>Gastropoda</taxon>
        <taxon>Heterobranchia</taxon>
        <taxon>Euthyneura</taxon>
        <taxon>Panpulmonata</taxon>
        <taxon>Sacoglossa</taxon>
        <taxon>Placobranchoidea</taxon>
        <taxon>Plakobranchidae</taxon>
        <taxon>Elysia</taxon>
    </lineage>
</organism>
<proteinExistence type="predicted"/>
<accession>A0AAV4GI04</accession>
<evidence type="ECO:0000313" key="2">
    <source>
        <dbReference type="EMBL" id="GFR85123.1"/>
    </source>
</evidence>
<feature type="compositionally biased region" description="Low complexity" evidence="1">
    <location>
        <begin position="64"/>
        <end position="81"/>
    </location>
</feature>
<protein>
    <submittedName>
        <fullName evidence="2">Uncharacterized protein</fullName>
    </submittedName>
</protein>
<evidence type="ECO:0000313" key="3">
    <source>
        <dbReference type="Proteomes" id="UP000762676"/>
    </source>
</evidence>
<reference evidence="2 3" key="1">
    <citation type="journal article" date="2021" name="Elife">
        <title>Chloroplast acquisition without the gene transfer in kleptoplastic sea slugs, Plakobranchus ocellatus.</title>
        <authorList>
            <person name="Maeda T."/>
            <person name="Takahashi S."/>
            <person name="Yoshida T."/>
            <person name="Shimamura S."/>
            <person name="Takaki Y."/>
            <person name="Nagai Y."/>
            <person name="Toyoda A."/>
            <person name="Suzuki Y."/>
            <person name="Arimoto A."/>
            <person name="Ishii H."/>
            <person name="Satoh N."/>
            <person name="Nishiyama T."/>
            <person name="Hasebe M."/>
            <person name="Maruyama T."/>
            <person name="Minagawa J."/>
            <person name="Obokata J."/>
            <person name="Shigenobu S."/>
        </authorList>
    </citation>
    <scope>NUCLEOTIDE SEQUENCE [LARGE SCALE GENOMIC DNA]</scope>
</reference>
<feature type="compositionally biased region" description="Polar residues" evidence="1">
    <location>
        <begin position="41"/>
        <end position="60"/>
    </location>
</feature>
<comment type="caution">
    <text evidence="2">The sequence shown here is derived from an EMBL/GenBank/DDBJ whole genome shotgun (WGS) entry which is preliminary data.</text>
</comment>
<dbReference type="AlphaFoldDB" id="A0AAV4GI04"/>
<gene>
    <name evidence="2" type="ORF">ElyMa_000688200</name>
</gene>
<keyword evidence="3" id="KW-1185">Reference proteome</keyword>
<dbReference type="Proteomes" id="UP000762676">
    <property type="component" value="Unassembled WGS sequence"/>
</dbReference>
<sequence>MWLAVPHPILIQPDPHPMLTISRPECARCNKRAGGEACADSDSSCRPDAQSQTGKPTSATAALLHDLSGHGSSNSSSENRIDISSVVMEEIVETFSTRTVSHYADVKIGKAD</sequence>
<name>A0AAV4GI04_9GAST</name>
<feature type="region of interest" description="Disordered" evidence="1">
    <location>
        <begin position="32"/>
        <end position="81"/>
    </location>
</feature>